<keyword evidence="5" id="KW-1185">Reference proteome</keyword>
<feature type="domain" description="EamA" evidence="3">
    <location>
        <begin position="150"/>
        <end position="284"/>
    </location>
</feature>
<keyword evidence="2" id="KW-0812">Transmembrane</keyword>
<accession>A0A841CQF3</accession>
<evidence type="ECO:0000256" key="2">
    <source>
        <dbReference type="SAM" id="Phobius"/>
    </source>
</evidence>
<dbReference type="Proteomes" id="UP000547510">
    <property type="component" value="Unassembled WGS sequence"/>
</dbReference>
<feature type="transmembrane region" description="Helical" evidence="2">
    <location>
        <begin position="12"/>
        <end position="31"/>
    </location>
</feature>
<evidence type="ECO:0000313" key="4">
    <source>
        <dbReference type="EMBL" id="MBB5959519.1"/>
    </source>
</evidence>
<evidence type="ECO:0000259" key="3">
    <source>
        <dbReference type="Pfam" id="PF00892"/>
    </source>
</evidence>
<dbReference type="InterPro" id="IPR037185">
    <property type="entry name" value="EmrE-like"/>
</dbReference>
<gene>
    <name evidence="4" type="ORF">FHS29_006140</name>
</gene>
<feature type="transmembrane region" description="Helical" evidence="2">
    <location>
        <begin position="181"/>
        <end position="200"/>
    </location>
</feature>
<keyword evidence="2" id="KW-0472">Membrane</keyword>
<keyword evidence="2" id="KW-1133">Transmembrane helix</keyword>
<dbReference type="RefSeq" id="WP_184696473.1">
    <property type="nucleotide sequence ID" value="NZ_JACHJN010000011.1"/>
</dbReference>
<feature type="transmembrane region" description="Helical" evidence="2">
    <location>
        <begin position="70"/>
        <end position="88"/>
    </location>
</feature>
<feature type="transmembrane region" description="Helical" evidence="2">
    <location>
        <begin position="127"/>
        <end position="146"/>
    </location>
</feature>
<dbReference type="PANTHER" id="PTHR12715:SF4">
    <property type="entry name" value="EAMA DOMAIN-CONTAINING PROTEIN"/>
    <property type="match status" value="1"/>
</dbReference>
<comment type="caution">
    <text evidence="4">The sequence shown here is derived from an EMBL/GenBank/DDBJ whole genome shotgun (WGS) entry which is preliminary data.</text>
</comment>
<feature type="domain" description="EamA" evidence="3">
    <location>
        <begin position="9"/>
        <end position="142"/>
    </location>
</feature>
<comment type="similarity">
    <text evidence="1">Belongs to the EamA transporter family.</text>
</comment>
<evidence type="ECO:0000313" key="5">
    <source>
        <dbReference type="Proteomes" id="UP000547510"/>
    </source>
</evidence>
<sequence>MLSLTNGQRGALGAATAMFCVGTLTGVSPALHDYPVYGGQAVRYLVGALLLLAVARAFGKGFLRLSGREVFFLLMLALTGLTAFNVLIVESTRFADPATVGTVVAAVPVVLALLGPVMERRKPAPRVLVAAVVVVVGVAVTTGFGGGTPLGLLLAFGALACEAGFSLLALPVLARLGAIRVSAYSAALAVPQLVVVGLVVDGPDVVRMPSASEALALGYLAVVVTVFAFLCWYNALPRLGADKAGLFSGFLPVGAVVSTVVLGTGQPHLADLAGAGLVLVGLAIGLRPARTRESVGVG</sequence>
<dbReference type="PANTHER" id="PTHR12715">
    <property type="entry name" value="TRANSPORTER, DRUG/METABOLITE EXPORTER FAMILY"/>
    <property type="match status" value="1"/>
</dbReference>
<protein>
    <submittedName>
        <fullName evidence="4">Drug/metabolite transporter (DMT)-like permease</fullName>
    </submittedName>
</protein>
<dbReference type="AlphaFoldDB" id="A0A841CQF3"/>
<dbReference type="InterPro" id="IPR000620">
    <property type="entry name" value="EamA_dom"/>
</dbReference>
<dbReference type="Pfam" id="PF00892">
    <property type="entry name" value="EamA"/>
    <property type="match status" value="2"/>
</dbReference>
<feature type="transmembrane region" description="Helical" evidence="2">
    <location>
        <begin position="269"/>
        <end position="286"/>
    </location>
</feature>
<feature type="transmembrane region" description="Helical" evidence="2">
    <location>
        <begin position="152"/>
        <end position="174"/>
    </location>
</feature>
<dbReference type="SUPFAM" id="SSF103481">
    <property type="entry name" value="Multidrug resistance efflux transporter EmrE"/>
    <property type="match status" value="2"/>
</dbReference>
<feature type="transmembrane region" description="Helical" evidence="2">
    <location>
        <begin position="244"/>
        <end position="263"/>
    </location>
</feature>
<organism evidence="4 5">
    <name type="scientific">Saccharothrix tamanrassetensis</name>
    <dbReference type="NCBI Taxonomy" id="1051531"/>
    <lineage>
        <taxon>Bacteria</taxon>
        <taxon>Bacillati</taxon>
        <taxon>Actinomycetota</taxon>
        <taxon>Actinomycetes</taxon>
        <taxon>Pseudonocardiales</taxon>
        <taxon>Pseudonocardiaceae</taxon>
        <taxon>Saccharothrix</taxon>
    </lineage>
</organism>
<dbReference type="EMBL" id="JACHJN010000011">
    <property type="protein sequence ID" value="MBB5959519.1"/>
    <property type="molecule type" value="Genomic_DNA"/>
</dbReference>
<dbReference type="GO" id="GO:0016020">
    <property type="term" value="C:membrane"/>
    <property type="evidence" value="ECO:0007669"/>
    <property type="project" value="InterPro"/>
</dbReference>
<name>A0A841CQF3_9PSEU</name>
<evidence type="ECO:0000256" key="1">
    <source>
        <dbReference type="ARBA" id="ARBA00007362"/>
    </source>
</evidence>
<reference evidence="4 5" key="1">
    <citation type="submission" date="2020-08" db="EMBL/GenBank/DDBJ databases">
        <title>Genomic Encyclopedia of Type Strains, Phase III (KMG-III): the genomes of soil and plant-associated and newly described type strains.</title>
        <authorList>
            <person name="Whitman W."/>
        </authorList>
    </citation>
    <scope>NUCLEOTIDE SEQUENCE [LARGE SCALE GENOMIC DNA]</scope>
    <source>
        <strain evidence="4 5">CECT 8640</strain>
    </source>
</reference>
<feature type="transmembrane region" description="Helical" evidence="2">
    <location>
        <begin position="37"/>
        <end position="58"/>
    </location>
</feature>
<proteinExistence type="inferred from homology"/>
<feature type="transmembrane region" description="Helical" evidence="2">
    <location>
        <begin position="94"/>
        <end position="115"/>
    </location>
</feature>
<dbReference type="InterPro" id="IPR052756">
    <property type="entry name" value="Alkyne_AA_exporter"/>
</dbReference>
<feature type="transmembrane region" description="Helical" evidence="2">
    <location>
        <begin position="212"/>
        <end position="232"/>
    </location>
</feature>